<comment type="caution">
    <text evidence="1">The sequence shown here is derived from an EMBL/GenBank/DDBJ whole genome shotgun (WGS) entry which is preliminary data.</text>
</comment>
<protein>
    <submittedName>
        <fullName evidence="1">Uncharacterized protein</fullName>
    </submittedName>
</protein>
<organism evidence="1 2">
    <name type="scientific">Rhodanobacter geophilus</name>
    <dbReference type="NCBI Taxonomy" id="3162488"/>
    <lineage>
        <taxon>Bacteria</taxon>
        <taxon>Pseudomonadati</taxon>
        <taxon>Pseudomonadota</taxon>
        <taxon>Gammaproteobacteria</taxon>
        <taxon>Lysobacterales</taxon>
        <taxon>Rhodanobacteraceae</taxon>
        <taxon>Rhodanobacter</taxon>
    </lineage>
</organism>
<evidence type="ECO:0000313" key="2">
    <source>
        <dbReference type="Proteomes" id="UP001556170"/>
    </source>
</evidence>
<evidence type="ECO:0000313" key="1">
    <source>
        <dbReference type="EMBL" id="MEW9624378.1"/>
    </source>
</evidence>
<proteinExistence type="predicted"/>
<dbReference type="RefSeq" id="WP_367844687.1">
    <property type="nucleotide sequence ID" value="NZ_JBFOHL010000007.1"/>
</dbReference>
<accession>A0ABV3QP44</accession>
<gene>
    <name evidence="1" type="ORF">ABQJ56_09050</name>
</gene>
<dbReference type="Proteomes" id="UP001556170">
    <property type="component" value="Unassembled WGS sequence"/>
</dbReference>
<name>A0ABV3QP44_9GAMM</name>
<sequence length="159" mass="18228">MSGYSNAVKEYVERYKSEVGGDALLDPHAVAEWAFRNGLHKPSVKTVIDAIAADIAQVFREEYRVDRHGRRYRAKHATRHKQGNKTLSLWADLDDPNAPHSHFVKSFAQRRQQVVDDCVQLKTDVDVYNEKRHPVEPIQVPLDFTLDVAELQQPLRKVA</sequence>
<keyword evidence="2" id="KW-1185">Reference proteome</keyword>
<dbReference type="EMBL" id="JBFOHL010000007">
    <property type="protein sequence ID" value="MEW9624378.1"/>
    <property type="molecule type" value="Genomic_DNA"/>
</dbReference>
<reference evidence="1 2" key="1">
    <citation type="submission" date="2024-06" db="EMBL/GenBank/DDBJ databases">
        <authorList>
            <person name="Woo H."/>
        </authorList>
    </citation>
    <scope>NUCLEOTIDE SEQUENCE [LARGE SCALE GENOMIC DNA]</scope>
    <source>
        <strain evidence="1 2">S2-g</strain>
    </source>
</reference>